<reference evidence="27 28" key="1">
    <citation type="journal article" date="2010" name="Nature">
        <title>Genome sequencing and analysis of the model grass Brachypodium distachyon.</title>
        <authorList>
            <consortium name="International Brachypodium Initiative"/>
        </authorList>
    </citation>
    <scope>NUCLEOTIDE SEQUENCE [LARGE SCALE GENOMIC DNA]</scope>
    <source>
        <strain evidence="27 28">Bd21</strain>
    </source>
</reference>
<keyword evidence="5" id="KW-0597">Phosphoprotein</keyword>
<evidence type="ECO:0000256" key="5">
    <source>
        <dbReference type="ARBA" id="ARBA00022553"/>
    </source>
</evidence>
<dbReference type="eggNOG" id="ENOG502QUMK">
    <property type="taxonomic scope" value="Eukaryota"/>
</dbReference>
<accession>I1HJD9</accession>
<evidence type="ECO:0000256" key="21">
    <source>
        <dbReference type="PROSITE-ProRule" id="PRU10141"/>
    </source>
</evidence>
<evidence type="ECO:0000256" key="1">
    <source>
        <dbReference type="ARBA" id="ARBA00004251"/>
    </source>
</evidence>
<evidence type="ECO:0000256" key="8">
    <source>
        <dbReference type="ARBA" id="ARBA00022729"/>
    </source>
</evidence>
<dbReference type="InterPro" id="IPR011009">
    <property type="entry name" value="Kinase-like_dom_sf"/>
</dbReference>
<evidence type="ECO:0000256" key="7">
    <source>
        <dbReference type="ARBA" id="ARBA00022692"/>
    </source>
</evidence>
<evidence type="ECO:0000256" key="4">
    <source>
        <dbReference type="ARBA" id="ARBA00022536"/>
    </source>
</evidence>
<evidence type="ECO:0000256" key="18">
    <source>
        <dbReference type="ARBA" id="ARBA00047899"/>
    </source>
</evidence>
<dbReference type="OMA" id="QGMTSWR"/>
<dbReference type="OrthoDB" id="643280at2759"/>
<organism evidence="27">
    <name type="scientific">Brachypodium distachyon</name>
    <name type="common">Purple false brome</name>
    <name type="synonym">Trachynia distachya</name>
    <dbReference type="NCBI Taxonomy" id="15368"/>
    <lineage>
        <taxon>Eukaryota</taxon>
        <taxon>Viridiplantae</taxon>
        <taxon>Streptophyta</taxon>
        <taxon>Embryophyta</taxon>
        <taxon>Tracheophyta</taxon>
        <taxon>Spermatophyta</taxon>
        <taxon>Magnoliopsida</taxon>
        <taxon>Liliopsida</taxon>
        <taxon>Poales</taxon>
        <taxon>Poaceae</taxon>
        <taxon>BOP clade</taxon>
        <taxon>Pooideae</taxon>
        <taxon>Stipodae</taxon>
        <taxon>Brachypodieae</taxon>
        <taxon>Brachypodium</taxon>
    </lineage>
</organism>
<reference evidence="28" key="3">
    <citation type="submission" date="2018-08" db="UniProtKB">
        <authorList>
            <consortium name="EnsemblPlants"/>
        </authorList>
    </citation>
    <scope>IDENTIFICATION</scope>
    <source>
        <strain evidence="28">cv. Bd21</strain>
    </source>
</reference>
<proteinExistence type="inferred from homology"/>
<gene>
    <name evidence="28" type="primary">LOC100837774</name>
    <name evidence="27" type="ORF">BRADI_2g25280v3</name>
</gene>
<feature type="domain" description="Apple" evidence="26">
    <location>
        <begin position="363"/>
        <end position="448"/>
    </location>
</feature>
<dbReference type="Gene3D" id="2.90.10.10">
    <property type="entry name" value="Bulb-type lectin domain"/>
    <property type="match status" value="1"/>
</dbReference>
<comment type="subcellular location">
    <subcellularLocation>
        <location evidence="1">Cell membrane</location>
        <topology evidence="1">Single-pass type I membrane protein</topology>
    </subcellularLocation>
</comment>
<evidence type="ECO:0000256" key="3">
    <source>
        <dbReference type="ARBA" id="ARBA00022527"/>
    </source>
</evidence>
<keyword evidence="16" id="KW-0675">Receptor</keyword>
<dbReference type="FunFam" id="2.90.10.10:FF:000002">
    <property type="entry name" value="Serine/threonine-protein kinase"/>
    <property type="match status" value="1"/>
</dbReference>
<evidence type="ECO:0000256" key="22">
    <source>
        <dbReference type="SAM" id="Phobius"/>
    </source>
</evidence>
<keyword evidence="4" id="KW-0245">EGF-like domain</keyword>
<evidence type="ECO:0000256" key="13">
    <source>
        <dbReference type="ARBA" id="ARBA00022989"/>
    </source>
</evidence>
<dbReference type="PROSITE" id="PS50011">
    <property type="entry name" value="PROTEIN_KINASE_DOM"/>
    <property type="match status" value="1"/>
</dbReference>
<keyword evidence="10 20" id="KW-0547">Nucleotide-binding</keyword>
<keyword evidence="2" id="KW-1003">Cell membrane</keyword>
<keyword evidence="13 22" id="KW-1133">Transmembrane helix</keyword>
<dbReference type="SMART" id="SM00220">
    <property type="entry name" value="S_TKc"/>
    <property type="match status" value="1"/>
</dbReference>
<dbReference type="InterPro" id="IPR000719">
    <property type="entry name" value="Prot_kinase_dom"/>
</dbReference>
<keyword evidence="15" id="KW-1015">Disulfide bond</keyword>
<dbReference type="PROSITE" id="PS00107">
    <property type="entry name" value="PROTEIN_KINASE_ATP"/>
    <property type="match status" value="1"/>
</dbReference>
<dbReference type="EMBL" id="CM000881">
    <property type="protein sequence ID" value="KQK06242.1"/>
    <property type="molecule type" value="Genomic_DNA"/>
</dbReference>
<dbReference type="GO" id="GO:0048544">
    <property type="term" value="P:recognition of pollen"/>
    <property type="evidence" value="ECO:0007669"/>
    <property type="project" value="InterPro"/>
</dbReference>
<keyword evidence="12 20" id="KW-0067">ATP-binding</keyword>
<name>I1HJD9_BRADI</name>
<evidence type="ECO:0000313" key="27">
    <source>
        <dbReference type="EMBL" id="KQK06242.1"/>
    </source>
</evidence>
<dbReference type="HOGENOM" id="CLU_000288_116_2_1"/>
<dbReference type="InterPro" id="IPR003609">
    <property type="entry name" value="Pan_app"/>
</dbReference>
<dbReference type="GO" id="GO:0005886">
    <property type="term" value="C:plasma membrane"/>
    <property type="evidence" value="ECO:0007669"/>
    <property type="project" value="UniProtKB-SubCell"/>
</dbReference>
<evidence type="ECO:0000256" key="23">
    <source>
        <dbReference type="SAM" id="SignalP"/>
    </source>
</evidence>
<feature type="domain" description="Protein kinase" evidence="24">
    <location>
        <begin position="518"/>
        <end position="814"/>
    </location>
</feature>
<dbReference type="PANTHER" id="PTHR47974">
    <property type="entry name" value="OS07G0415500 PROTEIN"/>
    <property type="match status" value="1"/>
</dbReference>
<dbReference type="PROSITE" id="PS00108">
    <property type="entry name" value="PROTEIN_KINASE_ST"/>
    <property type="match status" value="1"/>
</dbReference>
<feature type="transmembrane region" description="Helical" evidence="22">
    <location>
        <begin position="465"/>
        <end position="484"/>
    </location>
</feature>
<keyword evidence="11 20" id="KW-0418">Kinase</keyword>
<evidence type="ECO:0000256" key="9">
    <source>
        <dbReference type="ARBA" id="ARBA00022734"/>
    </source>
</evidence>
<dbReference type="GO" id="GO:0004674">
    <property type="term" value="F:protein serine/threonine kinase activity"/>
    <property type="evidence" value="ECO:0007669"/>
    <property type="project" value="UniProtKB-KW"/>
</dbReference>
<protein>
    <recommendedName>
        <fullName evidence="20">Receptor-like serine/threonine-protein kinase</fullName>
        <ecNumber evidence="20">2.7.11.1</ecNumber>
    </recommendedName>
</protein>
<dbReference type="Pfam" id="PF08276">
    <property type="entry name" value="PAN_2"/>
    <property type="match status" value="1"/>
</dbReference>
<dbReference type="InterPro" id="IPR017441">
    <property type="entry name" value="Protein_kinase_ATP_BS"/>
</dbReference>
<reference evidence="27" key="2">
    <citation type="submission" date="2017-06" db="EMBL/GenBank/DDBJ databases">
        <title>WGS assembly of Brachypodium distachyon.</title>
        <authorList>
            <consortium name="The International Brachypodium Initiative"/>
            <person name="Lucas S."/>
            <person name="Harmon-Smith M."/>
            <person name="Lail K."/>
            <person name="Tice H."/>
            <person name="Grimwood J."/>
            <person name="Bruce D."/>
            <person name="Barry K."/>
            <person name="Shu S."/>
            <person name="Lindquist E."/>
            <person name="Wang M."/>
            <person name="Pitluck S."/>
            <person name="Vogel J.P."/>
            <person name="Garvin D.F."/>
            <person name="Mockler T.C."/>
            <person name="Schmutz J."/>
            <person name="Rokhsar D."/>
            <person name="Bevan M.W."/>
        </authorList>
    </citation>
    <scope>NUCLEOTIDE SEQUENCE</scope>
    <source>
        <strain evidence="27">Bd21</strain>
    </source>
</reference>
<dbReference type="GO" id="GO:0051707">
    <property type="term" value="P:response to other organism"/>
    <property type="evidence" value="ECO:0007669"/>
    <property type="project" value="UniProtKB-ARBA"/>
</dbReference>
<dbReference type="GO" id="GO:0005524">
    <property type="term" value="F:ATP binding"/>
    <property type="evidence" value="ECO:0007669"/>
    <property type="project" value="UniProtKB-UniRule"/>
</dbReference>
<feature type="domain" description="Bulb-type lectin" evidence="25">
    <location>
        <begin position="33"/>
        <end position="164"/>
    </location>
</feature>
<dbReference type="Proteomes" id="UP000008810">
    <property type="component" value="Chromosome 2"/>
</dbReference>
<dbReference type="CDD" id="cd00028">
    <property type="entry name" value="B_lectin"/>
    <property type="match status" value="1"/>
</dbReference>
<dbReference type="FunFam" id="1.10.510.10:FF:000227">
    <property type="entry name" value="Serine/threonine-protein kinase"/>
    <property type="match status" value="1"/>
</dbReference>
<dbReference type="Gene3D" id="3.30.200.20">
    <property type="entry name" value="Phosphorylase Kinase, domain 1"/>
    <property type="match status" value="1"/>
</dbReference>
<dbReference type="PROSITE" id="PS50948">
    <property type="entry name" value="PAN"/>
    <property type="match status" value="1"/>
</dbReference>
<dbReference type="EnsemblPlants" id="KQK06242">
    <property type="protein sequence ID" value="KQK06242"/>
    <property type="gene ID" value="BRADI_2g25280v3"/>
</dbReference>
<dbReference type="InterPro" id="IPR036426">
    <property type="entry name" value="Bulb-type_lectin_dom_sf"/>
</dbReference>
<dbReference type="FunFam" id="3.30.200.20:FF:000370">
    <property type="entry name" value="Receptor-like protein kinase 4"/>
    <property type="match status" value="1"/>
</dbReference>
<dbReference type="InterPro" id="IPR001480">
    <property type="entry name" value="Bulb-type_lectin_dom"/>
</dbReference>
<sequence length="849" mass="91475">MAGAIPAGCSTLLMLLGLLLLICTGGLPLVRGADTVSAGRPLSGNQKLVSAGGKFALGFFQPNGGAAGRWYIGIWYHNISMQTPVWVANRDSPVRDPATSRLAMAPDGNLALFDGNSSSLSPVWSTNANASSIAGATGVIAVLLDTGNLVLAPASSNASSAVPLWQSFNHVGDTWLPGGKLRRDKRTGEIQGMVSWRARGDPGTGSYALQLDPSGTPQYVLLWNGTREYWATGNWTGRSFTGAPEVAASSGGSGYSFEFVDNEVESYFTYNFAVNSTVYRFVMDVSGQVKGWFWVEATQGWNLVYAEPKDPCVVPRGCGAFGVCSESASAACDCARGFRPLSPASWALGDFTAGCVRGSQLQCAKNSSGGLNKVEQDKFLRMDVVRLPDDGRVLTGAASSGGDCQRACLGDCTCSAYAYNGSCFLWHDDLFNLQGGVGEGSRLYLRLAASELPGARSHKWRNIKIVLGALGVFCFVIAASILLVRVTRKRRAKRVNGLTIGDGSVTSFKYKDLQFLTKNFSDKIGGGAFGSVFKGQFSDNTVVAVKKLEGLRQGEKQFRAEVSTLGTVQHVNLIRMLGFCSEGGDRKLLVYEYMPNGSLDRHLFRKTFYVLSWKARYQVALGVAKGLSYLHDKCRDCIIHCDVKPENILLDGSFAPKVADFGLAKLVGRDFSRVITTMRGTIGYLAPEWISGEAITAKADVFSYGMMLFEIVSGRRNIEEGQRRFEIEMSSSTAATADAGGEQATATATSFFPLVVARRLMEEGDVKPLLDPELEGDANAEELRRVCKVACWCIQHSVDARPTMAVVVQALEGLTNVEMPPVPVYLEVLAGRPAHETADHSLYYTPDAV</sequence>
<dbReference type="Pfam" id="PF01453">
    <property type="entry name" value="B_lectin"/>
    <property type="match status" value="1"/>
</dbReference>
<evidence type="ECO:0000256" key="14">
    <source>
        <dbReference type="ARBA" id="ARBA00023136"/>
    </source>
</evidence>
<dbReference type="CDD" id="cd14066">
    <property type="entry name" value="STKc_IRAK"/>
    <property type="match status" value="1"/>
</dbReference>
<dbReference type="PANTHER" id="PTHR47974:SF19">
    <property type="entry name" value="RECEPTOR-LIKE SERINE_THREONINE-PROTEIN KINASE"/>
    <property type="match status" value="1"/>
</dbReference>
<evidence type="ECO:0000259" key="26">
    <source>
        <dbReference type="PROSITE" id="PS50948"/>
    </source>
</evidence>
<dbReference type="Gene3D" id="1.10.510.10">
    <property type="entry name" value="Transferase(Phosphotransferase) domain 1"/>
    <property type="match status" value="1"/>
</dbReference>
<keyword evidence="3 20" id="KW-0723">Serine/threonine-protein kinase</keyword>
<dbReference type="SUPFAM" id="SSF56112">
    <property type="entry name" value="Protein kinase-like (PK-like)"/>
    <property type="match status" value="1"/>
</dbReference>
<evidence type="ECO:0000256" key="17">
    <source>
        <dbReference type="ARBA" id="ARBA00023180"/>
    </source>
</evidence>
<evidence type="ECO:0000313" key="29">
    <source>
        <dbReference type="Proteomes" id="UP000008810"/>
    </source>
</evidence>
<evidence type="ECO:0000313" key="28">
    <source>
        <dbReference type="EnsemblPlants" id="KQK06242"/>
    </source>
</evidence>
<keyword evidence="9" id="KW-0430">Lectin</keyword>
<dbReference type="PROSITE" id="PS50927">
    <property type="entry name" value="BULB_LECTIN"/>
    <property type="match status" value="1"/>
</dbReference>
<dbReference type="CDD" id="cd01098">
    <property type="entry name" value="PAN_AP_plant"/>
    <property type="match status" value="1"/>
</dbReference>
<dbReference type="InterPro" id="IPR000858">
    <property type="entry name" value="S_locus_glycoprot_dom"/>
</dbReference>
<evidence type="ECO:0000256" key="6">
    <source>
        <dbReference type="ARBA" id="ARBA00022679"/>
    </source>
</evidence>
<keyword evidence="29" id="KW-1185">Reference proteome</keyword>
<feature type="chain" id="PRO_5014094587" description="Receptor-like serine/threonine-protein kinase" evidence="23">
    <location>
        <begin position="33"/>
        <end position="849"/>
    </location>
</feature>
<dbReference type="SUPFAM" id="SSF51110">
    <property type="entry name" value="alpha-D-mannose-specific plant lectins"/>
    <property type="match status" value="1"/>
</dbReference>
<dbReference type="SMART" id="SM00473">
    <property type="entry name" value="PAN_AP"/>
    <property type="match status" value="1"/>
</dbReference>
<evidence type="ECO:0000256" key="12">
    <source>
        <dbReference type="ARBA" id="ARBA00022840"/>
    </source>
</evidence>
<feature type="binding site" evidence="21">
    <location>
        <position position="547"/>
    </location>
    <ligand>
        <name>ATP</name>
        <dbReference type="ChEBI" id="CHEBI:30616"/>
    </ligand>
</feature>
<keyword evidence="17" id="KW-0325">Glycoprotein</keyword>
<dbReference type="Pfam" id="PF00069">
    <property type="entry name" value="Pkinase"/>
    <property type="match status" value="1"/>
</dbReference>
<evidence type="ECO:0000256" key="15">
    <source>
        <dbReference type="ARBA" id="ARBA00023157"/>
    </source>
</evidence>
<evidence type="ECO:0000256" key="16">
    <source>
        <dbReference type="ARBA" id="ARBA00023170"/>
    </source>
</evidence>
<dbReference type="PIRSF" id="PIRSF000641">
    <property type="entry name" value="SRK"/>
    <property type="match status" value="1"/>
</dbReference>
<dbReference type="EC" id="2.7.11.1" evidence="20"/>
<keyword evidence="14 22" id="KW-0472">Membrane</keyword>
<dbReference type="SMART" id="SM00108">
    <property type="entry name" value="B_lectin"/>
    <property type="match status" value="1"/>
</dbReference>
<evidence type="ECO:0000256" key="10">
    <source>
        <dbReference type="ARBA" id="ARBA00022741"/>
    </source>
</evidence>
<comment type="catalytic activity">
    <reaction evidence="18 20">
        <text>L-threonyl-[protein] + ATP = O-phospho-L-threonyl-[protein] + ADP + H(+)</text>
        <dbReference type="Rhea" id="RHEA:46608"/>
        <dbReference type="Rhea" id="RHEA-COMP:11060"/>
        <dbReference type="Rhea" id="RHEA-COMP:11605"/>
        <dbReference type="ChEBI" id="CHEBI:15378"/>
        <dbReference type="ChEBI" id="CHEBI:30013"/>
        <dbReference type="ChEBI" id="CHEBI:30616"/>
        <dbReference type="ChEBI" id="CHEBI:61977"/>
        <dbReference type="ChEBI" id="CHEBI:456216"/>
        <dbReference type="EC" id="2.7.11.1"/>
    </reaction>
</comment>
<evidence type="ECO:0000259" key="24">
    <source>
        <dbReference type="PROSITE" id="PS50011"/>
    </source>
</evidence>
<dbReference type="AlphaFoldDB" id="I1HJD9"/>
<evidence type="ECO:0000256" key="20">
    <source>
        <dbReference type="PIRNR" id="PIRNR000641"/>
    </source>
</evidence>
<dbReference type="RefSeq" id="XP_014754291.2">
    <property type="nucleotide sequence ID" value="XM_014898805.2"/>
</dbReference>
<dbReference type="Gramene" id="KQK06242">
    <property type="protein sequence ID" value="KQK06242"/>
    <property type="gene ID" value="BRADI_2g25280v3"/>
</dbReference>
<dbReference type="KEGG" id="bdi:100837774"/>
<dbReference type="GeneID" id="100837774"/>
<feature type="signal peptide" evidence="23">
    <location>
        <begin position="1"/>
        <end position="32"/>
    </location>
</feature>
<comment type="similarity">
    <text evidence="20">Belongs to the protein kinase superfamily. Ser/Thr protein kinase family.</text>
</comment>
<evidence type="ECO:0000256" key="11">
    <source>
        <dbReference type="ARBA" id="ARBA00022777"/>
    </source>
</evidence>
<evidence type="ECO:0000256" key="2">
    <source>
        <dbReference type="ARBA" id="ARBA00022475"/>
    </source>
</evidence>
<comment type="catalytic activity">
    <reaction evidence="19 20">
        <text>L-seryl-[protein] + ATP = O-phospho-L-seryl-[protein] + ADP + H(+)</text>
        <dbReference type="Rhea" id="RHEA:17989"/>
        <dbReference type="Rhea" id="RHEA-COMP:9863"/>
        <dbReference type="Rhea" id="RHEA-COMP:11604"/>
        <dbReference type="ChEBI" id="CHEBI:15378"/>
        <dbReference type="ChEBI" id="CHEBI:29999"/>
        <dbReference type="ChEBI" id="CHEBI:30616"/>
        <dbReference type="ChEBI" id="CHEBI:83421"/>
        <dbReference type="ChEBI" id="CHEBI:456216"/>
        <dbReference type="EC" id="2.7.11.1"/>
    </reaction>
</comment>
<dbReference type="InterPro" id="IPR008271">
    <property type="entry name" value="Ser/Thr_kinase_AS"/>
</dbReference>
<keyword evidence="6 20" id="KW-0808">Transferase</keyword>
<evidence type="ECO:0000259" key="25">
    <source>
        <dbReference type="PROSITE" id="PS50927"/>
    </source>
</evidence>
<dbReference type="Pfam" id="PF00954">
    <property type="entry name" value="S_locus_glycop"/>
    <property type="match status" value="1"/>
</dbReference>
<dbReference type="GO" id="GO:0030246">
    <property type="term" value="F:carbohydrate binding"/>
    <property type="evidence" value="ECO:0007669"/>
    <property type="project" value="UniProtKB-KW"/>
</dbReference>
<keyword evidence="7 22" id="KW-0812">Transmembrane</keyword>
<dbReference type="InterPro" id="IPR024171">
    <property type="entry name" value="SRK-like_kinase"/>
</dbReference>
<evidence type="ECO:0000256" key="19">
    <source>
        <dbReference type="ARBA" id="ARBA00048679"/>
    </source>
</evidence>
<keyword evidence="8 23" id="KW-0732">Signal</keyword>